<dbReference type="AlphaFoldDB" id="A0A0M0JDF8"/>
<evidence type="ECO:0000313" key="2">
    <source>
        <dbReference type="Proteomes" id="UP000037460"/>
    </source>
</evidence>
<evidence type="ECO:0000313" key="1">
    <source>
        <dbReference type="EMBL" id="KOO24402.1"/>
    </source>
</evidence>
<protein>
    <submittedName>
        <fullName evidence="1">Uncharacterized protein</fullName>
    </submittedName>
</protein>
<dbReference type="Proteomes" id="UP000037460">
    <property type="component" value="Unassembled WGS sequence"/>
</dbReference>
<dbReference type="OrthoDB" id="10545005at2759"/>
<gene>
    <name evidence="1" type="ORF">Ctob_003806</name>
</gene>
<accession>A0A0M0JDF8</accession>
<organism evidence="1 2">
    <name type="scientific">Chrysochromulina tobinii</name>
    <dbReference type="NCBI Taxonomy" id="1460289"/>
    <lineage>
        <taxon>Eukaryota</taxon>
        <taxon>Haptista</taxon>
        <taxon>Haptophyta</taxon>
        <taxon>Prymnesiophyceae</taxon>
        <taxon>Prymnesiales</taxon>
        <taxon>Chrysochromulinaceae</taxon>
        <taxon>Chrysochromulina</taxon>
    </lineage>
</organism>
<reference evidence="2" key="1">
    <citation type="journal article" date="2015" name="PLoS Genet.">
        <title>Genome Sequence and Transcriptome Analyses of Chrysochromulina tobin: Metabolic Tools for Enhanced Algal Fitness in the Prominent Order Prymnesiales (Haptophyceae).</title>
        <authorList>
            <person name="Hovde B.T."/>
            <person name="Deodato C.R."/>
            <person name="Hunsperger H.M."/>
            <person name="Ryken S.A."/>
            <person name="Yost W."/>
            <person name="Jha R.K."/>
            <person name="Patterson J."/>
            <person name="Monnat R.J. Jr."/>
            <person name="Barlow S.B."/>
            <person name="Starkenburg S.R."/>
            <person name="Cattolico R.A."/>
        </authorList>
    </citation>
    <scope>NUCLEOTIDE SEQUENCE</scope>
    <source>
        <strain evidence="2">CCMP291</strain>
    </source>
</reference>
<comment type="caution">
    <text evidence="1">The sequence shown here is derived from an EMBL/GenBank/DDBJ whole genome shotgun (WGS) entry which is preliminary data.</text>
</comment>
<sequence>MPTGAPFSVVPSPQPLGLAPLPAFARSKEKAAQMALQKSTAKEAREAMKEYKYAPRPELVGSAETGYSFKAGTVKAGSQGELASYFTDKGANIQADYKKQMALAKGLSAAEAAKEAEKARQAVLATKNTKKTALSADEIRIMEKAKEFGDKTDDMGRRIF</sequence>
<keyword evidence="2" id="KW-1185">Reference proteome</keyword>
<name>A0A0M0JDF8_9EUKA</name>
<dbReference type="EMBL" id="JWZX01003097">
    <property type="protein sequence ID" value="KOO24402.1"/>
    <property type="molecule type" value="Genomic_DNA"/>
</dbReference>
<proteinExistence type="predicted"/>